<evidence type="ECO:0000256" key="5">
    <source>
        <dbReference type="ARBA" id="ARBA00022989"/>
    </source>
</evidence>
<evidence type="ECO:0000256" key="3">
    <source>
        <dbReference type="ARBA" id="ARBA00022618"/>
    </source>
</evidence>
<evidence type="ECO:0000256" key="8">
    <source>
        <dbReference type="SAM" id="MobiDB-lite"/>
    </source>
</evidence>
<organism evidence="11 12">
    <name type="scientific">Faecousia intestinalis</name>
    <dbReference type="NCBI Taxonomy" id="3133167"/>
    <lineage>
        <taxon>Bacteria</taxon>
        <taxon>Bacillati</taxon>
        <taxon>Bacillota</taxon>
        <taxon>Clostridia</taxon>
        <taxon>Eubacteriales</taxon>
        <taxon>Oscillospiraceae</taxon>
        <taxon>Faecousia</taxon>
    </lineage>
</organism>
<keyword evidence="4 9" id="KW-0812">Transmembrane</keyword>
<gene>
    <name evidence="11" type="ORF">WMO66_04780</name>
</gene>
<dbReference type="InterPro" id="IPR013685">
    <property type="entry name" value="POTRA_FtsQ_type"/>
</dbReference>
<keyword evidence="12" id="KW-1185">Reference proteome</keyword>
<keyword evidence="7" id="KW-0131">Cell cycle</keyword>
<dbReference type="PANTHER" id="PTHR37820">
    <property type="entry name" value="CELL DIVISION PROTEIN DIVIB"/>
    <property type="match status" value="1"/>
</dbReference>
<feature type="compositionally biased region" description="Basic and acidic residues" evidence="8">
    <location>
        <begin position="1"/>
        <end position="17"/>
    </location>
</feature>
<feature type="domain" description="POTRA" evidence="10">
    <location>
        <begin position="81"/>
        <end position="150"/>
    </location>
</feature>
<sequence length="301" mass="33362">MEHEKNEPRRRPPERNSRAAQAAQQRRDQRREQAHLEELRQKQRKRARHRTRRRINPGVWKRILIMAAVVAAVVLSMVLFFRVRSVEVTGSAYYTADEIRAACGVAQGDNLLTLSRARIAGNIMAELPYVSTVQVTRRLPDTLELTVTEYDVTYAAQGADGASYLITADGKITEKIDETAARGHIAVTGLQLADPVVGQQLTVAGDDDVAAQGQHDALCALLQALEEAGLTKKAASVAVPSSYELSFWYGDQYEVKLGNSENLPYKLAYLEKVLESLADYQTGTIDLSFSEGSEARFTPKQ</sequence>
<dbReference type="Pfam" id="PF03799">
    <property type="entry name" value="FtsQ_DivIB_C"/>
    <property type="match status" value="1"/>
</dbReference>
<dbReference type="EMBL" id="JBBMFF010000166">
    <property type="protein sequence ID" value="MEQ2510570.1"/>
    <property type="molecule type" value="Genomic_DNA"/>
</dbReference>
<keyword evidence="3" id="KW-0132">Cell division</keyword>
<evidence type="ECO:0000256" key="6">
    <source>
        <dbReference type="ARBA" id="ARBA00023136"/>
    </source>
</evidence>
<evidence type="ECO:0000256" key="4">
    <source>
        <dbReference type="ARBA" id="ARBA00022692"/>
    </source>
</evidence>
<protein>
    <submittedName>
        <fullName evidence="11">FtsQ-type POTRA domain-containing protein</fullName>
    </submittedName>
</protein>
<comment type="subcellular location">
    <subcellularLocation>
        <location evidence="1">Membrane</location>
    </subcellularLocation>
</comment>
<feature type="transmembrane region" description="Helical" evidence="9">
    <location>
        <begin position="59"/>
        <end position="81"/>
    </location>
</feature>
<dbReference type="Proteomes" id="UP001491552">
    <property type="component" value="Unassembled WGS sequence"/>
</dbReference>
<dbReference type="Gene3D" id="3.10.20.310">
    <property type="entry name" value="membrane protein fhac"/>
    <property type="match status" value="1"/>
</dbReference>
<proteinExistence type="predicted"/>
<dbReference type="PROSITE" id="PS51779">
    <property type="entry name" value="POTRA"/>
    <property type="match status" value="1"/>
</dbReference>
<evidence type="ECO:0000256" key="9">
    <source>
        <dbReference type="SAM" id="Phobius"/>
    </source>
</evidence>
<dbReference type="InterPro" id="IPR050487">
    <property type="entry name" value="FtsQ_DivIB"/>
</dbReference>
<evidence type="ECO:0000313" key="12">
    <source>
        <dbReference type="Proteomes" id="UP001491552"/>
    </source>
</evidence>
<evidence type="ECO:0000256" key="7">
    <source>
        <dbReference type="ARBA" id="ARBA00023306"/>
    </source>
</evidence>
<comment type="caution">
    <text evidence="11">The sequence shown here is derived from an EMBL/GenBank/DDBJ whole genome shotgun (WGS) entry which is preliminary data.</text>
</comment>
<dbReference type="Pfam" id="PF08478">
    <property type="entry name" value="POTRA_1"/>
    <property type="match status" value="1"/>
</dbReference>
<evidence type="ECO:0000259" key="10">
    <source>
        <dbReference type="PROSITE" id="PS51779"/>
    </source>
</evidence>
<dbReference type="InterPro" id="IPR034746">
    <property type="entry name" value="POTRA"/>
</dbReference>
<dbReference type="InterPro" id="IPR005548">
    <property type="entry name" value="Cell_div_FtsQ/DivIB_C"/>
</dbReference>
<feature type="region of interest" description="Disordered" evidence="8">
    <location>
        <begin position="1"/>
        <end position="33"/>
    </location>
</feature>
<accession>A0ABV1G5B2</accession>
<keyword evidence="5 9" id="KW-1133">Transmembrane helix</keyword>
<keyword evidence="6 9" id="KW-0472">Membrane</keyword>
<evidence type="ECO:0000256" key="1">
    <source>
        <dbReference type="ARBA" id="ARBA00004370"/>
    </source>
</evidence>
<name>A0ABV1G5B2_9FIRM</name>
<evidence type="ECO:0000313" key="11">
    <source>
        <dbReference type="EMBL" id="MEQ2510570.1"/>
    </source>
</evidence>
<evidence type="ECO:0000256" key="2">
    <source>
        <dbReference type="ARBA" id="ARBA00022475"/>
    </source>
</evidence>
<keyword evidence="2" id="KW-1003">Cell membrane</keyword>
<dbReference type="RefSeq" id="WP_349135246.1">
    <property type="nucleotide sequence ID" value="NZ_JBBMFF010000166.1"/>
</dbReference>
<reference evidence="11 12" key="1">
    <citation type="submission" date="2024-03" db="EMBL/GenBank/DDBJ databases">
        <title>Human intestinal bacterial collection.</title>
        <authorList>
            <person name="Pauvert C."/>
            <person name="Hitch T.C.A."/>
            <person name="Clavel T."/>
        </authorList>
    </citation>
    <scope>NUCLEOTIDE SEQUENCE [LARGE SCALE GENOMIC DNA]</scope>
    <source>
        <strain evidence="11 12">CLA-AA-H192</strain>
    </source>
</reference>
<dbReference type="PANTHER" id="PTHR37820:SF1">
    <property type="entry name" value="CELL DIVISION PROTEIN FTSQ"/>
    <property type="match status" value="1"/>
</dbReference>